<protein>
    <submittedName>
        <fullName evidence="6">Putative 19.6 kDa secreted protein</fullName>
    </submittedName>
</protein>
<evidence type="ECO:0000256" key="2">
    <source>
        <dbReference type="ARBA" id="ARBA00022525"/>
    </source>
</evidence>
<proteinExistence type="evidence at transcript level"/>
<dbReference type="AlphaFoldDB" id="Q58HB7"/>
<dbReference type="Pfam" id="PF25001">
    <property type="entry name" value="Aegyptin_C"/>
    <property type="match status" value="1"/>
</dbReference>
<evidence type="ECO:0000256" key="3">
    <source>
        <dbReference type="SAM" id="MobiDB-lite"/>
    </source>
</evidence>
<accession>Q58HB7</accession>
<evidence type="ECO:0000259" key="5">
    <source>
        <dbReference type="Pfam" id="PF25001"/>
    </source>
</evidence>
<feature type="compositionally biased region" description="Basic and acidic residues" evidence="3">
    <location>
        <begin position="68"/>
        <end position="103"/>
    </location>
</feature>
<evidence type="ECO:0000256" key="4">
    <source>
        <dbReference type="SAM" id="SignalP"/>
    </source>
</evidence>
<reference evidence="6" key="1">
    <citation type="submission" date="2005-03" db="EMBL/GenBank/DDBJ databases">
        <title>Complementing the sialome of the adult female Aedes aegypti mosquito.</title>
        <authorList>
            <person name="Chandra P.K."/>
            <person name="Wikel S.K."/>
        </authorList>
    </citation>
    <scope>NUCLEOTIDE SEQUENCE</scope>
    <source>
        <tissue evidence="6">Salivary glands</tissue>
    </source>
</reference>
<organism evidence="6">
    <name type="scientific">Aedes aegypti</name>
    <name type="common">Yellowfever mosquito</name>
    <name type="synonym">Culex aegypti</name>
    <dbReference type="NCBI Taxonomy" id="7159"/>
    <lineage>
        <taxon>Eukaryota</taxon>
        <taxon>Metazoa</taxon>
        <taxon>Ecdysozoa</taxon>
        <taxon>Arthropoda</taxon>
        <taxon>Hexapoda</taxon>
        <taxon>Insecta</taxon>
        <taxon>Pterygota</taxon>
        <taxon>Neoptera</taxon>
        <taxon>Endopterygota</taxon>
        <taxon>Diptera</taxon>
        <taxon>Nematocera</taxon>
        <taxon>Culicoidea</taxon>
        <taxon>Culicidae</taxon>
        <taxon>Culicinae</taxon>
        <taxon>Aedini</taxon>
        <taxon>Aedes</taxon>
        <taxon>Stegomyia</taxon>
    </lineage>
</organism>
<keyword evidence="4" id="KW-0732">Signal</keyword>
<feature type="signal peptide" evidence="4">
    <location>
        <begin position="1"/>
        <end position="19"/>
    </location>
</feature>
<feature type="region of interest" description="Disordered" evidence="3">
    <location>
        <begin position="19"/>
        <end position="104"/>
    </location>
</feature>
<evidence type="ECO:0000313" key="6">
    <source>
        <dbReference type="EMBL" id="AAX54871.1"/>
    </source>
</evidence>
<dbReference type="InterPro" id="IPR056799">
    <property type="entry name" value="ALL3/gSG7_salivary-like_helix"/>
</dbReference>
<feature type="chain" id="PRO_5004251831" evidence="4">
    <location>
        <begin position="20"/>
        <end position="197"/>
    </location>
</feature>
<dbReference type="VEuPathDB" id="VectorBase:AAEL010228"/>
<evidence type="ECO:0000256" key="1">
    <source>
        <dbReference type="ARBA" id="ARBA00004613"/>
    </source>
</evidence>
<feature type="domain" description="Aegyptin/gSG7 salivary protein-like four-helix bundle" evidence="5">
    <location>
        <begin position="96"/>
        <end position="173"/>
    </location>
</feature>
<sequence length="197" mass="21790">MKYLLTFLMALSLVNLMLTRPTPEDDGGTSEEPQTQETTGSDEKNGASEEPNADDASKPDDVEEKGDDDTAKKEDDGESKDGEGSEKSDKEKGEPKNDPRETYNKVIEQLDQIKVDNVEDGHERSELAADIQRYLRNPIVDVIGSAGDFSKIAKCFKSMVGDAKKAIGRGRKRVQGMYRQEGQQRLSMFSRSKHSAG</sequence>
<name>Q58HB7_AEDAE</name>
<comment type="subcellular location">
    <subcellularLocation>
        <location evidence="1">Secreted</location>
    </subcellularLocation>
</comment>
<dbReference type="EMBL" id="AY951939">
    <property type="protein sequence ID" value="AAX54871.1"/>
    <property type="molecule type" value="mRNA"/>
</dbReference>
<dbReference type="GO" id="GO:0005576">
    <property type="term" value="C:extracellular region"/>
    <property type="evidence" value="ECO:0007669"/>
    <property type="project" value="UniProtKB-SubCell"/>
</dbReference>
<gene>
    <name evidence="6" type="primary">SG19.6sp</name>
</gene>
<keyword evidence="2" id="KW-0964">Secreted</keyword>